<dbReference type="AlphaFoldDB" id="A0A1G7A6D9"/>
<evidence type="ECO:0000313" key="2">
    <source>
        <dbReference type="EMBL" id="SDE10243.1"/>
    </source>
</evidence>
<feature type="transmembrane region" description="Helical" evidence="1">
    <location>
        <begin position="6"/>
        <end position="27"/>
    </location>
</feature>
<keyword evidence="1" id="KW-0472">Membrane</keyword>
<organism evidence="2 3">
    <name type="scientific">Aquimonas voraii</name>
    <dbReference type="NCBI Taxonomy" id="265719"/>
    <lineage>
        <taxon>Bacteria</taxon>
        <taxon>Pseudomonadati</taxon>
        <taxon>Pseudomonadota</taxon>
        <taxon>Gammaproteobacteria</taxon>
        <taxon>Lysobacterales</taxon>
        <taxon>Lysobacteraceae</taxon>
        <taxon>Aquimonas</taxon>
    </lineage>
</organism>
<accession>A0A1G7A6D9</accession>
<keyword evidence="1" id="KW-1133">Transmembrane helix</keyword>
<keyword evidence="3" id="KW-1185">Reference proteome</keyword>
<dbReference type="RefSeq" id="WP_091245870.1">
    <property type="nucleotide sequence ID" value="NZ_FNAG01000019.1"/>
</dbReference>
<reference evidence="2 3" key="1">
    <citation type="submission" date="2016-10" db="EMBL/GenBank/DDBJ databases">
        <authorList>
            <person name="de Groot N.N."/>
        </authorList>
    </citation>
    <scope>NUCLEOTIDE SEQUENCE [LARGE SCALE GENOMIC DNA]</scope>
    <source>
        <strain evidence="2 3">DSM 16957</strain>
    </source>
</reference>
<dbReference type="Proteomes" id="UP000199603">
    <property type="component" value="Unassembled WGS sequence"/>
</dbReference>
<protein>
    <submittedName>
        <fullName evidence="2">Uncharacterized protein</fullName>
    </submittedName>
</protein>
<sequence length="112" mass="11789">MSEIVLAYLGAYTAPVMALALGLAIALRRSMRKRHLLWLLGVTVLSLLGFFGLLIAGFQLYRGPGPGASLLHLALVLLAGLFVGSSALAGFSFLLKLLGLAPLEDRPADSGR</sequence>
<evidence type="ECO:0000256" key="1">
    <source>
        <dbReference type="SAM" id="Phobius"/>
    </source>
</evidence>
<name>A0A1G7A6D9_9GAMM</name>
<dbReference type="EMBL" id="FNAG01000019">
    <property type="protein sequence ID" value="SDE10243.1"/>
    <property type="molecule type" value="Genomic_DNA"/>
</dbReference>
<proteinExistence type="predicted"/>
<feature type="transmembrane region" description="Helical" evidence="1">
    <location>
        <begin position="36"/>
        <end position="58"/>
    </location>
</feature>
<gene>
    <name evidence="2" type="ORF">SAMN04488509_11935</name>
</gene>
<feature type="transmembrane region" description="Helical" evidence="1">
    <location>
        <begin position="70"/>
        <end position="95"/>
    </location>
</feature>
<evidence type="ECO:0000313" key="3">
    <source>
        <dbReference type="Proteomes" id="UP000199603"/>
    </source>
</evidence>
<keyword evidence="1" id="KW-0812">Transmembrane</keyword>